<evidence type="ECO:0000256" key="1">
    <source>
        <dbReference type="ARBA" id="ARBA00022723"/>
    </source>
</evidence>
<dbReference type="PROSITE" id="PS00518">
    <property type="entry name" value="ZF_RING_1"/>
    <property type="match status" value="1"/>
</dbReference>
<dbReference type="InterPro" id="IPR051051">
    <property type="entry name" value="E3_ubiq-ligase_TRIM/RNF"/>
</dbReference>
<accession>A0ABD0WYJ0</accession>
<dbReference type="InterPro" id="IPR058030">
    <property type="entry name" value="TRIM8/14/16/25/29/45/65_CC"/>
</dbReference>
<name>A0ABD0WYJ0_UMBPY</name>
<dbReference type="PANTHER" id="PTHR25465">
    <property type="entry name" value="B-BOX DOMAIN CONTAINING"/>
    <property type="match status" value="1"/>
</dbReference>
<dbReference type="InterPro" id="IPR017907">
    <property type="entry name" value="Znf_RING_CS"/>
</dbReference>
<dbReference type="AlphaFoldDB" id="A0ABD0WYJ0"/>
<dbReference type="InterPro" id="IPR001841">
    <property type="entry name" value="Znf_RING"/>
</dbReference>
<feature type="region of interest" description="Disordered" evidence="5">
    <location>
        <begin position="362"/>
        <end position="415"/>
    </location>
</feature>
<evidence type="ECO:0000256" key="4">
    <source>
        <dbReference type="PROSITE-ProRule" id="PRU00175"/>
    </source>
</evidence>
<feature type="compositionally biased region" description="Polar residues" evidence="5">
    <location>
        <begin position="9"/>
        <end position="19"/>
    </location>
</feature>
<evidence type="ECO:0000256" key="3">
    <source>
        <dbReference type="ARBA" id="ARBA00022833"/>
    </source>
</evidence>
<dbReference type="Proteomes" id="UP001557470">
    <property type="component" value="Unassembled WGS sequence"/>
</dbReference>
<dbReference type="PANTHER" id="PTHR25465:SF49">
    <property type="entry name" value="BLOODTHIRSTY-RELATED GENE FAMILY, MEMBER 1-RELATED"/>
    <property type="match status" value="1"/>
</dbReference>
<evidence type="ECO:0000256" key="2">
    <source>
        <dbReference type="ARBA" id="ARBA00022771"/>
    </source>
</evidence>
<dbReference type="Pfam" id="PF25600">
    <property type="entry name" value="TRIM_CC"/>
    <property type="match status" value="1"/>
</dbReference>
<dbReference type="InterPro" id="IPR027370">
    <property type="entry name" value="Znf-RING_euk"/>
</dbReference>
<proteinExistence type="predicted"/>
<dbReference type="EMBL" id="JAGEUA010000007">
    <property type="protein sequence ID" value="KAL0970706.1"/>
    <property type="molecule type" value="Genomic_DNA"/>
</dbReference>
<feature type="region of interest" description="Disordered" evidence="5">
    <location>
        <begin position="1"/>
        <end position="23"/>
    </location>
</feature>
<dbReference type="GO" id="GO:0008270">
    <property type="term" value="F:zinc ion binding"/>
    <property type="evidence" value="ECO:0007669"/>
    <property type="project" value="UniProtKB-KW"/>
</dbReference>
<evidence type="ECO:0000256" key="5">
    <source>
        <dbReference type="SAM" id="MobiDB-lite"/>
    </source>
</evidence>
<sequence length="415" mass="46430">MRRRALKSPVSTQSSTKPQAVSYPLLAERHRTTSVLSPPPTYNAALSRRRFTLTGAHDGDDLPSDQPLFSRSPLSRSFLCEDQFQCAICLEIFVNPASTPCGHSFCMACIGRYWDGAKVCQCPLCKETFKERPDLQINRTLREITEQFKSMSVVSRLASVNRRGSLVVEGVAGGGEGRVEDAERQENSDLPLERSIDNKTRVNVMETEIQELILQREKKMEEIRTSLAQLQLAVERETAGSLRVYSELVREVEKSQAELLEVMEMSRRAAEHQADVAIRQLIQEVAELRKRSHTLSQLGQSHDNGYSMKSYPKLSWPPPVRDWSGVLVNTDLGTGSIYRSLSALVHHFQEELTRMAEFVRCSSSSGGHTHSAAKGEEGSGIRSGCDSRLKHRPPQAHPIRRQEEGQMWGTAPVAS</sequence>
<keyword evidence="2 4" id="KW-0863">Zinc-finger</keyword>
<keyword evidence="8" id="KW-1185">Reference proteome</keyword>
<dbReference type="InterPro" id="IPR013083">
    <property type="entry name" value="Znf_RING/FYVE/PHD"/>
</dbReference>
<comment type="caution">
    <text evidence="7">The sequence shown here is derived from an EMBL/GenBank/DDBJ whole genome shotgun (WGS) entry which is preliminary data.</text>
</comment>
<dbReference type="PROSITE" id="PS50089">
    <property type="entry name" value="ZF_RING_2"/>
    <property type="match status" value="1"/>
</dbReference>
<gene>
    <name evidence="7" type="ORF">UPYG_G00246030</name>
</gene>
<dbReference type="SUPFAM" id="SSF57850">
    <property type="entry name" value="RING/U-box"/>
    <property type="match status" value="1"/>
</dbReference>
<protein>
    <recommendedName>
        <fullName evidence="6">RING-type domain-containing protein</fullName>
    </recommendedName>
</protein>
<evidence type="ECO:0000313" key="8">
    <source>
        <dbReference type="Proteomes" id="UP001557470"/>
    </source>
</evidence>
<evidence type="ECO:0000313" key="7">
    <source>
        <dbReference type="EMBL" id="KAL0970706.1"/>
    </source>
</evidence>
<dbReference type="Pfam" id="PF13445">
    <property type="entry name" value="zf-RING_UBOX"/>
    <property type="match status" value="1"/>
</dbReference>
<keyword evidence="3" id="KW-0862">Zinc</keyword>
<feature type="compositionally biased region" description="Low complexity" evidence="5">
    <location>
        <begin position="362"/>
        <end position="372"/>
    </location>
</feature>
<reference evidence="7 8" key="1">
    <citation type="submission" date="2024-06" db="EMBL/GenBank/DDBJ databases">
        <authorList>
            <person name="Pan Q."/>
            <person name="Wen M."/>
            <person name="Jouanno E."/>
            <person name="Zahm M."/>
            <person name="Klopp C."/>
            <person name="Cabau C."/>
            <person name="Louis A."/>
            <person name="Berthelot C."/>
            <person name="Parey E."/>
            <person name="Roest Crollius H."/>
            <person name="Montfort J."/>
            <person name="Robinson-Rechavi M."/>
            <person name="Bouchez O."/>
            <person name="Lampietro C."/>
            <person name="Lopez Roques C."/>
            <person name="Donnadieu C."/>
            <person name="Postlethwait J."/>
            <person name="Bobe J."/>
            <person name="Verreycken H."/>
            <person name="Guiguen Y."/>
        </authorList>
    </citation>
    <scope>NUCLEOTIDE SEQUENCE [LARGE SCALE GENOMIC DNA]</scope>
    <source>
        <strain evidence="7">Up_M1</strain>
        <tissue evidence="7">Testis</tissue>
    </source>
</reference>
<dbReference type="SMART" id="SM00184">
    <property type="entry name" value="RING"/>
    <property type="match status" value="1"/>
</dbReference>
<dbReference type="Gene3D" id="3.30.40.10">
    <property type="entry name" value="Zinc/RING finger domain, C3HC4 (zinc finger)"/>
    <property type="match status" value="1"/>
</dbReference>
<keyword evidence="1" id="KW-0479">Metal-binding</keyword>
<feature type="domain" description="RING-type" evidence="6">
    <location>
        <begin position="86"/>
        <end position="126"/>
    </location>
</feature>
<evidence type="ECO:0000259" key="6">
    <source>
        <dbReference type="PROSITE" id="PS50089"/>
    </source>
</evidence>
<organism evidence="7 8">
    <name type="scientific">Umbra pygmaea</name>
    <name type="common">Eastern mudminnow</name>
    <dbReference type="NCBI Taxonomy" id="75934"/>
    <lineage>
        <taxon>Eukaryota</taxon>
        <taxon>Metazoa</taxon>
        <taxon>Chordata</taxon>
        <taxon>Craniata</taxon>
        <taxon>Vertebrata</taxon>
        <taxon>Euteleostomi</taxon>
        <taxon>Actinopterygii</taxon>
        <taxon>Neopterygii</taxon>
        <taxon>Teleostei</taxon>
        <taxon>Protacanthopterygii</taxon>
        <taxon>Esociformes</taxon>
        <taxon>Umbridae</taxon>
        <taxon>Umbra</taxon>
    </lineage>
</organism>